<gene>
    <name evidence="1" type="ORF">ASIM_LOCUS6969</name>
</gene>
<protein>
    <submittedName>
        <fullName evidence="3">Kunitz/Bovine pancreatic trypsin inhibitor domain protein</fullName>
    </submittedName>
</protein>
<dbReference type="EMBL" id="UYRR01016053">
    <property type="protein sequence ID" value="VDK28218.1"/>
    <property type="molecule type" value="Genomic_DNA"/>
</dbReference>
<proteinExistence type="predicted"/>
<organism evidence="3">
    <name type="scientific">Anisakis simplex</name>
    <name type="common">Herring worm</name>
    <dbReference type="NCBI Taxonomy" id="6269"/>
    <lineage>
        <taxon>Eukaryota</taxon>
        <taxon>Metazoa</taxon>
        <taxon>Ecdysozoa</taxon>
        <taxon>Nematoda</taxon>
        <taxon>Chromadorea</taxon>
        <taxon>Rhabditida</taxon>
        <taxon>Spirurina</taxon>
        <taxon>Ascaridomorpha</taxon>
        <taxon>Ascaridoidea</taxon>
        <taxon>Anisakidae</taxon>
        <taxon>Anisakis</taxon>
        <taxon>Anisakis simplex complex</taxon>
    </lineage>
</organism>
<reference evidence="1 2" key="2">
    <citation type="submission" date="2018-11" db="EMBL/GenBank/DDBJ databases">
        <authorList>
            <consortium name="Pathogen Informatics"/>
        </authorList>
    </citation>
    <scope>NUCLEOTIDE SEQUENCE [LARGE SCALE GENOMIC DNA]</scope>
</reference>
<evidence type="ECO:0000313" key="3">
    <source>
        <dbReference type="WBParaSite" id="ASIM_0000719601-mRNA-1"/>
    </source>
</evidence>
<reference evidence="3" key="1">
    <citation type="submission" date="2017-02" db="UniProtKB">
        <authorList>
            <consortium name="WormBaseParasite"/>
        </authorList>
    </citation>
    <scope>IDENTIFICATION</scope>
</reference>
<name>A0A0M3JHT2_ANISI</name>
<dbReference type="AlphaFoldDB" id="A0A0M3JHT2"/>
<dbReference type="Proteomes" id="UP000267096">
    <property type="component" value="Unassembled WGS sequence"/>
</dbReference>
<evidence type="ECO:0000313" key="2">
    <source>
        <dbReference type="Proteomes" id="UP000267096"/>
    </source>
</evidence>
<sequence>MDLDQKGNLSKAGEQKEGDEKFHVQVTECGNNTVNKYGCWRPIDGTLFKLGYKFNTTGQLCDRVSNKDSF</sequence>
<evidence type="ECO:0000313" key="1">
    <source>
        <dbReference type="EMBL" id="VDK28218.1"/>
    </source>
</evidence>
<dbReference type="WBParaSite" id="ASIM_0000719601-mRNA-1">
    <property type="protein sequence ID" value="ASIM_0000719601-mRNA-1"/>
    <property type="gene ID" value="ASIM_0000719601"/>
</dbReference>
<keyword evidence="2" id="KW-1185">Reference proteome</keyword>
<accession>A0A0M3JHT2</accession>